<name>A0A6A3JGL3_9STRA</name>
<reference evidence="1 2" key="1">
    <citation type="submission" date="2018-09" db="EMBL/GenBank/DDBJ databases">
        <title>Genomic investigation of the strawberry pathogen Phytophthora fragariae indicates pathogenicity is determined by transcriptional variation in three key races.</title>
        <authorList>
            <person name="Adams T.M."/>
            <person name="Armitage A.D."/>
            <person name="Sobczyk M.K."/>
            <person name="Bates H.J."/>
            <person name="Dunwell J.M."/>
            <person name="Nellist C.F."/>
            <person name="Harrison R.J."/>
        </authorList>
    </citation>
    <scope>NUCLEOTIDE SEQUENCE [LARGE SCALE GENOMIC DNA]</scope>
    <source>
        <strain evidence="1 2">SCRP245</strain>
    </source>
</reference>
<organism evidence="1 2">
    <name type="scientific">Phytophthora fragariae</name>
    <dbReference type="NCBI Taxonomy" id="53985"/>
    <lineage>
        <taxon>Eukaryota</taxon>
        <taxon>Sar</taxon>
        <taxon>Stramenopiles</taxon>
        <taxon>Oomycota</taxon>
        <taxon>Peronosporomycetes</taxon>
        <taxon>Peronosporales</taxon>
        <taxon>Peronosporaceae</taxon>
        <taxon>Phytophthora</taxon>
    </lineage>
</organism>
<evidence type="ECO:0000313" key="2">
    <source>
        <dbReference type="Proteomes" id="UP000460718"/>
    </source>
</evidence>
<gene>
    <name evidence="1" type="ORF">PF011_g17372</name>
</gene>
<evidence type="ECO:0000313" key="1">
    <source>
        <dbReference type="EMBL" id="KAE8992867.1"/>
    </source>
</evidence>
<dbReference type="EMBL" id="QXFW01001309">
    <property type="protein sequence ID" value="KAE8992867.1"/>
    <property type="molecule type" value="Genomic_DNA"/>
</dbReference>
<comment type="caution">
    <text evidence="1">The sequence shown here is derived from an EMBL/GenBank/DDBJ whole genome shotgun (WGS) entry which is preliminary data.</text>
</comment>
<sequence length="75" mass="8209">MSPGPRRGLTLTAIETQEKLAMRETQEPLEVLVALKVLATRKSLEVLLVLAAWKTQEPLEALESGDVRSRAVVVA</sequence>
<proteinExistence type="predicted"/>
<dbReference type="AlphaFoldDB" id="A0A6A3JGL3"/>
<protein>
    <submittedName>
        <fullName evidence="1">Uncharacterized protein</fullName>
    </submittedName>
</protein>
<dbReference type="Proteomes" id="UP000460718">
    <property type="component" value="Unassembled WGS sequence"/>
</dbReference>
<accession>A0A6A3JGL3</accession>